<dbReference type="GO" id="GO:0043093">
    <property type="term" value="P:FtsZ-dependent cytokinesis"/>
    <property type="evidence" value="ECO:0007669"/>
    <property type="project" value="UniProtKB-UniRule"/>
</dbReference>
<comment type="subcellular location">
    <subcellularLocation>
        <location evidence="5">Cytoplasm</location>
    </subcellularLocation>
    <text evidence="5">Localizes to the division site, in a FtsZ-dependent manner.</text>
</comment>
<keyword evidence="3 5" id="KW-0131">Cell cycle</keyword>
<evidence type="ECO:0000256" key="4">
    <source>
        <dbReference type="ARBA" id="ARBA00044936"/>
    </source>
</evidence>
<evidence type="ECO:0000256" key="5">
    <source>
        <dbReference type="HAMAP-Rule" id="MF_01197"/>
    </source>
</evidence>
<comment type="function">
    <text evidence="4 5">Cell division protein that is part of the divisome complex and is recruited early to the Z-ring. Probably stimulates Z-ring formation, perhaps through the cross-linking of FtsZ protofilaments. Its function overlaps with FtsA.</text>
</comment>
<dbReference type="Gene3D" id="3.30.110.150">
    <property type="entry name" value="SepF-like protein"/>
    <property type="match status" value="1"/>
</dbReference>
<evidence type="ECO:0000256" key="1">
    <source>
        <dbReference type="ARBA" id="ARBA00022618"/>
    </source>
</evidence>
<protein>
    <recommendedName>
        <fullName evidence="5">Cell division protein SepF</fullName>
    </recommendedName>
</protein>
<dbReference type="GO" id="GO:0005737">
    <property type="term" value="C:cytoplasm"/>
    <property type="evidence" value="ECO:0007669"/>
    <property type="project" value="UniProtKB-SubCell"/>
</dbReference>
<comment type="subunit">
    <text evidence="5">Homodimer. Interacts with FtsZ.</text>
</comment>
<sequence length="152" mass="16735">MSESFGARARKFMGWYSPDAEDDEFDDYDDMEEVAPVADITPATRPSLAPVRRPEPIPSEELSRILPVHATAFSDARVIGEAFREGTPVILDLTDVSYEEARRLVDFAAGLTFGLRGVLESVTDRVFLLSPKNVEIPGEAMGARRGALYNQG</sequence>
<dbReference type="PANTHER" id="PTHR35798:SF1">
    <property type="entry name" value="CELL DIVISION PROTEIN SEPF"/>
    <property type="match status" value="1"/>
</dbReference>
<evidence type="ECO:0000313" key="6">
    <source>
        <dbReference type="EMBL" id="AOS46780.1"/>
    </source>
</evidence>
<dbReference type="GO" id="GO:0000917">
    <property type="term" value="P:division septum assembly"/>
    <property type="evidence" value="ECO:0007669"/>
    <property type="project" value="UniProtKB-KW"/>
</dbReference>
<dbReference type="EMBL" id="CP017298">
    <property type="protein sequence ID" value="AOS46780.1"/>
    <property type="molecule type" value="Genomic_DNA"/>
</dbReference>
<keyword evidence="5" id="KW-0963">Cytoplasm</keyword>
<dbReference type="InterPro" id="IPR023052">
    <property type="entry name" value="Cell_div_SepF"/>
</dbReference>
<keyword evidence="1 5" id="KW-0132">Cell division</keyword>
<proteinExistence type="inferred from homology"/>
<dbReference type="PANTHER" id="PTHR35798">
    <property type="entry name" value="CELL DIVISION PROTEIN SEPF"/>
    <property type="match status" value="1"/>
</dbReference>
<dbReference type="AlphaFoldDB" id="A0A1D8B0W8"/>
<organism evidence="6 7">
    <name type="scientific">Pauljensenia hongkongensis</name>
    <dbReference type="NCBI Taxonomy" id="178339"/>
    <lineage>
        <taxon>Bacteria</taxon>
        <taxon>Bacillati</taxon>
        <taxon>Actinomycetota</taxon>
        <taxon>Actinomycetes</taxon>
        <taxon>Actinomycetales</taxon>
        <taxon>Actinomycetaceae</taxon>
        <taxon>Pauljensenia</taxon>
    </lineage>
</organism>
<evidence type="ECO:0000313" key="7">
    <source>
        <dbReference type="Proteomes" id="UP000095214"/>
    </source>
</evidence>
<accession>A0A1D8B0W8</accession>
<name>A0A1D8B0W8_9ACTO</name>
<comment type="similarity">
    <text evidence="5">Belongs to the SepF family.</text>
</comment>
<dbReference type="OrthoDB" id="3731101at2"/>
<dbReference type="STRING" id="178339.BH719_01930"/>
<keyword evidence="7" id="KW-1185">Reference proteome</keyword>
<dbReference type="KEGG" id="phon:BH719_01930"/>
<gene>
    <name evidence="5" type="primary">sepF</name>
    <name evidence="6" type="ORF">BH719_01930</name>
</gene>
<evidence type="ECO:0000256" key="3">
    <source>
        <dbReference type="ARBA" id="ARBA00023306"/>
    </source>
</evidence>
<dbReference type="RefSeq" id="WP_009743049.1">
    <property type="nucleotide sequence ID" value="NZ_CP017298.1"/>
</dbReference>
<dbReference type="InterPro" id="IPR038594">
    <property type="entry name" value="SepF-like_sf"/>
</dbReference>
<keyword evidence="2 5" id="KW-0717">Septation</keyword>
<dbReference type="HAMAP" id="MF_01197">
    <property type="entry name" value="SepF"/>
    <property type="match status" value="1"/>
</dbReference>
<reference evidence="6 7" key="1">
    <citation type="submission" date="2016-09" db="EMBL/GenBank/DDBJ databases">
        <title>Complete genome sequence of Actinomyces hongkongensis HKU8.</title>
        <authorList>
            <person name="Gao Y.-X."/>
            <person name="Zhou Y.-Y."/>
            <person name="Xie Y."/>
            <person name="Wang M."/>
            <person name="Wang S.-J."/>
            <person name="Shen S.-G."/>
        </authorList>
    </citation>
    <scope>NUCLEOTIDE SEQUENCE [LARGE SCALE GENOMIC DNA]</scope>
    <source>
        <strain evidence="6 7">HKU8</strain>
    </source>
</reference>
<evidence type="ECO:0000256" key="2">
    <source>
        <dbReference type="ARBA" id="ARBA00023210"/>
    </source>
</evidence>
<dbReference type="Pfam" id="PF04472">
    <property type="entry name" value="SepF"/>
    <property type="match status" value="1"/>
</dbReference>
<dbReference type="InterPro" id="IPR007561">
    <property type="entry name" value="Cell_div_SepF/SepF-rel"/>
</dbReference>
<dbReference type="Proteomes" id="UP000095214">
    <property type="component" value="Chromosome"/>
</dbReference>